<gene>
    <name evidence="4" type="ORF">H4075_14090</name>
</gene>
<keyword evidence="5" id="KW-1185">Reference proteome</keyword>
<dbReference type="KEGG" id="lacs:H4075_14090"/>
<proteinExistence type="predicted"/>
<sequence>MKKSVLAACLLLLFANVTNSQITKGNLLLGGTTSFSSSKSGDYKLTEFSFAPNIGYFFANNFAGGLRVQIDTYKEDGDEDAYTSTSIAPFVRYYFIPASKEQKVNIFADVAYGFGSSGSGDDKFNMNGYSLMAGPAIFLNPHTALEITLGYSSMKFEDEPDRYNTFKINVGFQIHLNAAKKKE</sequence>
<keyword evidence="1 2" id="KW-0732">Signal</keyword>
<accession>A0A7G5XCK4</accession>
<evidence type="ECO:0000259" key="3">
    <source>
        <dbReference type="Pfam" id="PF13505"/>
    </source>
</evidence>
<dbReference type="SUPFAM" id="SSF56925">
    <property type="entry name" value="OMPA-like"/>
    <property type="match status" value="1"/>
</dbReference>
<feature type="signal peptide" evidence="2">
    <location>
        <begin position="1"/>
        <end position="20"/>
    </location>
</feature>
<evidence type="ECO:0000256" key="2">
    <source>
        <dbReference type="SAM" id="SignalP"/>
    </source>
</evidence>
<dbReference type="RefSeq" id="WP_182801472.1">
    <property type="nucleotide sequence ID" value="NZ_CP060007.1"/>
</dbReference>
<dbReference type="Proteomes" id="UP000515344">
    <property type="component" value="Chromosome"/>
</dbReference>
<dbReference type="InterPro" id="IPR027385">
    <property type="entry name" value="Beta-barrel_OMP"/>
</dbReference>
<evidence type="ECO:0000313" key="4">
    <source>
        <dbReference type="EMBL" id="QNA43207.1"/>
    </source>
</evidence>
<dbReference type="Pfam" id="PF13505">
    <property type="entry name" value="OMP_b-brl"/>
    <property type="match status" value="1"/>
</dbReference>
<name>A0A7G5XCK4_9BACT</name>
<dbReference type="EMBL" id="CP060007">
    <property type="protein sequence ID" value="QNA43207.1"/>
    <property type="molecule type" value="Genomic_DNA"/>
</dbReference>
<protein>
    <submittedName>
        <fullName evidence="4">Outer membrane beta-barrel protein</fullName>
    </submittedName>
</protein>
<evidence type="ECO:0000313" key="5">
    <source>
        <dbReference type="Proteomes" id="UP000515344"/>
    </source>
</evidence>
<feature type="domain" description="Outer membrane protein beta-barrel" evidence="3">
    <location>
        <begin position="7"/>
        <end position="172"/>
    </location>
</feature>
<evidence type="ECO:0000256" key="1">
    <source>
        <dbReference type="ARBA" id="ARBA00022729"/>
    </source>
</evidence>
<dbReference type="Gene3D" id="2.40.160.20">
    <property type="match status" value="1"/>
</dbReference>
<feature type="chain" id="PRO_5028891071" evidence="2">
    <location>
        <begin position="21"/>
        <end position="183"/>
    </location>
</feature>
<dbReference type="InterPro" id="IPR011250">
    <property type="entry name" value="OMP/PagP_B-barrel"/>
</dbReference>
<reference evidence="5" key="1">
    <citation type="submission" date="2020-08" db="EMBL/GenBank/DDBJ databases">
        <title>Lacibacter sp. S13-6-6 genome sequencing.</title>
        <authorList>
            <person name="Jin L."/>
        </authorList>
    </citation>
    <scope>NUCLEOTIDE SEQUENCE [LARGE SCALE GENOMIC DNA]</scope>
    <source>
        <strain evidence="5">S13-6-6</strain>
    </source>
</reference>
<organism evidence="4 5">
    <name type="scientific">Lacibacter sediminis</name>
    <dbReference type="NCBI Taxonomy" id="2760713"/>
    <lineage>
        <taxon>Bacteria</taxon>
        <taxon>Pseudomonadati</taxon>
        <taxon>Bacteroidota</taxon>
        <taxon>Chitinophagia</taxon>
        <taxon>Chitinophagales</taxon>
        <taxon>Chitinophagaceae</taxon>
        <taxon>Lacibacter</taxon>
    </lineage>
</organism>
<dbReference type="AlphaFoldDB" id="A0A7G5XCK4"/>